<keyword evidence="12" id="KW-0812">Transmembrane</keyword>
<dbReference type="NCBIfam" id="NF003685">
    <property type="entry name" value="PRK05305.2-5"/>
    <property type="match status" value="1"/>
</dbReference>
<dbReference type="GO" id="GO:0004609">
    <property type="term" value="F:phosphatidylserine decarboxylase activity"/>
    <property type="evidence" value="ECO:0007669"/>
    <property type="project" value="InterPro"/>
</dbReference>
<dbReference type="InterPro" id="IPR033175">
    <property type="entry name" value="PSD-A"/>
</dbReference>
<evidence type="ECO:0000256" key="8">
    <source>
        <dbReference type="ARBA" id="ARBA00023239"/>
    </source>
</evidence>
<dbReference type="AlphaFoldDB" id="A0A075WF94"/>
<name>A0A075WF94_ARCFL</name>
<keyword evidence="7 11" id="KW-0594">Phospholipid biosynthesis</keyword>
<dbReference type="InterPro" id="IPR003817">
    <property type="entry name" value="PS_Dcarbxylase"/>
</dbReference>
<dbReference type="GeneID" id="24795794"/>
<evidence type="ECO:0000256" key="5">
    <source>
        <dbReference type="ARBA" id="ARBA00023136"/>
    </source>
</evidence>
<keyword evidence="12" id="KW-1133">Transmembrane helix</keyword>
<sequence>MIERSGYGIIAASLLLSAVAYLLHPLISALFVGFALFTAYFFRDPERKIGEGVVSPADGRIDYLEGRRLEIFMSPFDCHINRAPWGGKVLSVKFIEGSTPPAFIRKSGVRTNEILIETEHGVFRVLQMAGIFARRIVSYVSEGDVVKKGQKIGMIRFGSRVVLEVPEGFRFVRSVGEKVKAGETVALRDESFQGS</sequence>
<evidence type="ECO:0000256" key="4">
    <source>
        <dbReference type="ARBA" id="ARBA00023098"/>
    </source>
</evidence>
<keyword evidence="2 11" id="KW-0444">Lipid biosynthesis</keyword>
<evidence type="ECO:0000256" key="9">
    <source>
        <dbReference type="ARBA" id="ARBA00023264"/>
    </source>
</evidence>
<comment type="subunit">
    <text evidence="11">Heterodimer of a large membrane-associated beta subunit and a small pyruvoyl-containing alpha subunit.</text>
</comment>
<evidence type="ECO:0000256" key="2">
    <source>
        <dbReference type="ARBA" id="ARBA00022516"/>
    </source>
</evidence>
<dbReference type="Proteomes" id="UP000028501">
    <property type="component" value="Chromosome"/>
</dbReference>
<organism evidence="13 14">
    <name type="scientific">Archaeoglobus fulgidus DSM 8774</name>
    <dbReference type="NCBI Taxonomy" id="1344584"/>
    <lineage>
        <taxon>Archaea</taxon>
        <taxon>Methanobacteriati</taxon>
        <taxon>Methanobacteriota</taxon>
        <taxon>Archaeoglobi</taxon>
        <taxon>Archaeoglobales</taxon>
        <taxon>Archaeoglobaceae</taxon>
        <taxon>Archaeoglobus</taxon>
    </lineage>
</organism>
<comment type="cofactor">
    <cofactor evidence="11">
        <name>pyruvate</name>
        <dbReference type="ChEBI" id="CHEBI:15361"/>
    </cofactor>
    <text evidence="11">Binds 1 pyruvoyl group covalently per subunit.</text>
</comment>
<dbReference type="KEGG" id="afg:AFULGI_00023130"/>
<dbReference type="RefSeq" id="WP_048096208.1">
    <property type="nucleotide sequence ID" value="NZ_CP006577.1"/>
</dbReference>
<keyword evidence="9 11" id="KW-1208">Phospholipid metabolism</keyword>
<dbReference type="HOGENOM" id="CLU_072492_1_0_2"/>
<dbReference type="NCBIfam" id="TIGR00164">
    <property type="entry name" value="AS_decarb"/>
    <property type="match status" value="1"/>
</dbReference>
<feature type="chain" id="PRO_5023360451" description="Archaetidylserine decarboxylase alpha chain" evidence="11">
    <location>
        <begin position="159"/>
        <end position="195"/>
    </location>
</feature>
<dbReference type="GO" id="GO:0008654">
    <property type="term" value="P:phospholipid biosynthetic process"/>
    <property type="evidence" value="ECO:0007669"/>
    <property type="project" value="UniProtKB-UniRule"/>
</dbReference>
<keyword evidence="3 11" id="KW-0210">Decarboxylase</keyword>
<dbReference type="GO" id="GO:0005886">
    <property type="term" value="C:plasma membrane"/>
    <property type="evidence" value="ECO:0007669"/>
    <property type="project" value="UniProtKB-SubCell"/>
</dbReference>
<dbReference type="PANTHER" id="PTHR35809">
    <property type="entry name" value="ARCHAETIDYLSERINE DECARBOXYLASE PROENZYME-RELATED"/>
    <property type="match status" value="1"/>
</dbReference>
<comment type="PTM">
    <text evidence="11">Is synthesized initially as an inactive proenzyme. Formation of the active enzyme involves a self-maturation process in which the active site pyruvoyl group is generated from an internal serine residue via an autocatalytic post-translational modification. Two non-identical subunits are generated from the proenzyme in this reaction, and the pyruvate is formed at the N-terminus of the alpha chain, which is derived from the carboxyl end of the proenzyme. The post-translation cleavage follows an unusual pathway, termed non-hydrolytic serinolysis, in which the side chain hydroxyl group of the serine supplies its oxygen atom to form the C-terminus of the beta chain, while the remainder of the serine residue undergoes an oxidative deamination to produce ammonia and the pyruvoyl prosthetic group on the alpha chain.</text>
</comment>
<keyword evidence="5 11" id="KW-0472">Membrane</keyword>
<evidence type="ECO:0000313" key="13">
    <source>
        <dbReference type="EMBL" id="AIG99035.1"/>
    </source>
</evidence>
<evidence type="ECO:0000256" key="11">
    <source>
        <dbReference type="HAMAP-Rule" id="MF_00664"/>
    </source>
</evidence>
<evidence type="ECO:0000256" key="3">
    <source>
        <dbReference type="ARBA" id="ARBA00022793"/>
    </source>
</evidence>
<feature type="chain" id="PRO_5023360450" description="Archaetidylserine decarboxylase beta chain" evidence="11">
    <location>
        <begin position="1"/>
        <end position="158"/>
    </location>
</feature>
<comment type="function">
    <text evidence="11">Catalyzes the formation of archaetidylethanolamine (PtdEtn) from archaetidylserine (PtdSer).</text>
</comment>
<evidence type="ECO:0000256" key="12">
    <source>
        <dbReference type="SAM" id="Phobius"/>
    </source>
</evidence>
<dbReference type="PANTHER" id="PTHR35809:SF1">
    <property type="entry name" value="ARCHAETIDYLSERINE DECARBOXYLASE PROENZYME-RELATED"/>
    <property type="match status" value="1"/>
</dbReference>
<keyword evidence="10 11" id="KW-0670">Pyruvate</keyword>
<dbReference type="Pfam" id="PF02666">
    <property type="entry name" value="PS_Dcarbxylase"/>
    <property type="match status" value="1"/>
</dbReference>
<evidence type="ECO:0000313" key="14">
    <source>
        <dbReference type="Proteomes" id="UP000028501"/>
    </source>
</evidence>
<feature type="site" description="Cleavage (non-hydrolytic); by autocatalysis" evidence="11">
    <location>
        <begin position="158"/>
        <end position="159"/>
    </location>
</feature>
<keyword evidence="8 11" id="KW-0456">Lyase</keyword>
<keyword evidence="6 11" id="KW-0865">Zymogen</keyword>
<feature type="active site" description="Schiff-base intermediate with substrate; via pyruvic acid" evidence="11">
    <location>
        <position position="159"/>
    </location>
</feature>
<comment type="catalytic activity">
    <reaction evidence="11">
        <text>archaetidylserine + H(+) = archaetidylethanolamine + CO2</text>
        <dbReference type="Rhea" id="RHEA:51488"/>
        <dbReference type="ChEBI" id="CHEBI:15378"/>
        <dbReference type="ChEBI" id="CHEBI:16526"/>
        <dbReference type="ChEBI" id="CHEBI:71517"/>
        <dbReference type="ChEBI" id="CHEBI:134176"/>
    </reaction>
</comment>
<comment type="similarity">
    <text evidence="11">Belongs to the phosphatidylserine decarboxylase family. PSD-A subfamily.</text>
</comment>
<evidence type="ECO:0000256" key="10">
    <source>
        <dbReference type="ARBA" id="ARBA00023317"/>
    </source>
</evidence>
<feature type="transmembrane region" description="Helical" evidence="12">
    <location>
        <begin position="20"/>
        <end position="42"/>
    </location>
</feature>
<evidence type="ECO:0000256" key="6">
    <source>
        <dbReference type="ARBA" id="ARBA00023145"/>
    </source>
</evidence>
<dbReference type="EMBL" id="CP006577">
    <property type="protein sequence ID" value="AIG99035.1"/>
    <property type="molecule type" value="Genomic_DNA"/>
</dbReference>
<keyword evidence="4 11" id="KW-0443">Lipid metabolism</keyword>
<feature type="modified residue" description="Pyruvic acid (Ser); by autocatalysis" evidence="11">
    <location>
        <position position="159"/>
    </location>
</feature>
<evidence type="ECO:0000256" key="7">
    <source>
        <dbReference type="ARBA" id="ARBA00023209"/>
    </source>
</evidence>
<keyword evidence="1 11" id="KW-1003">Cell membrane</keyword>
<protein>
    <recommendedName>
        <fullName evidence="11">Putative archaetidylserine decarboxylase proenzyme</fullName>
        <ecNumber evidence="11">4.1.1.-</ecNumber>
    </recommendedName>
    <component>
        <recommendedName>
            <fullName evidence="11">Archaetidylserine decarboxylase alpha chain</fullName>
        </recommendedName>
    </component>
    <component>
        <recommendedName>
            <fullName evidence="11">Archaetidylserine decarboxylase beta chain</fullName>
        </recommendedName>
    </component>
</protein>
<accession>A0A075WF94</accession>
<dbReference type="EC" id="4.1.1.-" evidence="11"/>
<reference evidence="13 14" key="1">
    <citation type="submission" date="2013-07" db="EMBL/GenBank/DDBJ databases">
        <title>Genome of Archaeoglobus fulgidus.</title>
        <authorList>
            <person name="Fiebig A."/>
            <person name="Birkeland N.-K."/>
        </authorList>
    </citation>
    <scope>NUCLEOTIDE SEQUENCE [LARGE SCALE GENOMIC DNA]</scope>
    <source>
        <strain evidence="13 14">DSM 8774</strain>
    </source>
</reference>
<comment type="subcellular location">
    <subcellularLocation>
        <location evidence="11">Cell membrane</location>
        <topology evidence="11">Peripheral membrane protein</topology>
    </subcellularLocation>
</comment>
<gene>
    <name evidence="11" type="primary">asd</name>
    <name evidence="13" type="ORF">AFULGI_00023130</name>
</gene>
<proteinExistence type="inferred from homology"/>
<evidence type="ECO:0000256" key="1">
    <source>
        <dbReference type="ARBA" id="ARBA00022475"/>
    </source>
</evidence>
<dbReference type="HAMAP" id="MF_00664">
    <property type="entry name" value="PS_decarb_PSD_A"/>
    <property type="match status" value="1"/>
</dbReference>